<dbReference type="Pfam" id="PF01359">
    <property type="entry name" value="Transposase_1"/>
    <property type="match status" value="1"/>
</dbReference>
<dbReference type="Proteomes" id="UP001331761">
    <property type="component" value="Unassembled WGS sequence"/>
</dbReference>
<dbReference type="InterPro" id="IPR001888">
    <property type="entry name" value="Transposase_1"/>
</dbReference>
<evidence type="ECO:0000313" key="2">
    <source>
        <dbReference type="Proteomes" id="UP001331761"/>
    </source>
</evidence>
<dbReference type="EMBL" id="WIXE01020144">
    <property type="protein sequence ID" value="KAK5969459.1"/>
    <property type="molecule type" value="Genomic_DNA"/>
</dbReference>
<evidence type="ECO:0000313" key="1">
    <source>
        <dbReference type="EMBL" id="KAK5969459.1"/>
    </source>
</evidence>
<protein>
    <submittedName>
        <fullName evidence="1">Uncharacterized protein</fullName>
    </submittedName>
</protein>
<keyword evidence="2" id="KW-1185">Reference proteome</keyword>
<accession>A0AAN8F519</accession>
<organism evidence="1 2">
    <name type="scientific">Trichostrongylus colubriformis</name>
    <name type="common">Black scour worm</name>
    <dbReference type="NCBI Taxonomy" id="6319"/>
    <lineage>
        <taxon>Eukaryota</taxon>
        <taxon>Metazoa</taxon>
        <taxon>Ecdysozoa</taxon>
        <taxon>Nematoda</taxon>
        <taxon>Chromadorea</taxon>
        <taxon>Rhabditida</taxon>
        <taxon>Rhabditina</taxon>
        <taxon>Rhabditomorpha</taxon>
        <taxon>Strongyloidea</taxon>
        <taxon>Trichostrongylidae</taxon>
        <taxon>Trichostrongylus</taxon>
    </lineage>
</organism>
<dbReference type="GO" id="GO:0003676">
    <property type="term" value="F:nucleic acid binding"/>
    <property type="evidence" value="ECO:0007669"/>
    <property type="project" value="InterPro"/>
</dbReference>
<reference evidence="1 2" key="1">
    <citation type="submission" date="2019-10" db="EMBL/GenBank/DDBJ databases">
        <title>Assembly and Annotation for the nematode Trichostrongylus colubriformis.</title>
        <authorList>
            <person name="Martin J."/>
        </authorList>
    </citation>
    <scope>NUCLEOTIDE SEQUENCE [LARGE SCALE GENOMIC DNA]</scope>
    <source>
        <strain evidence="1">G859</strain>
        <tissue evidence="1">Whole worm</tissue>
    </source>
</reference>
<proteinExistence type="predicted"/>
<dbReference type="AlphaFoldDB" id="A0AAN8F519"/>
<name>A0AAN8F519_TRICO</name>
<gene>
    <name evidence="1" type="ORF">GCK32_009003</name>
</gene>
<dbReference type="Gene3D" id="3.30.420.10">
    <property type="entry name" value="Ribonuclease H-like superfamily/Ribonuclease H"/>
    <property type="match status" value="1"/>
</dbReference>
<dbReference type="InterPro" id="IPR036397">
    <property type="entry name" value="RNaseH_sf"/>
</dbReference>
<sequence length="98" mass="11186">MKDKPRLGLCWFWDEEGMLFREVLVQGETVTATVCTHQLQQLAVAVREKRRKRSAVTLLHDDARSSFLRFHKKCPGQATGARLGYPAPPAIHSRHCPF</sequence>
<comment type="caution">
    <text evidence="1">The sequence shown here is derived from an EMBL/GenBank/DDBJ whole genome shotgun (WGS) entry which is preliminary data.</text>
</comment>